<proteinExistence type="inferred from homology"/>
<dbReference type="RefSeq" id="WP_285806030.1">
    <property type="nucleotide sequence ID" value="NZ_CP120863.1"/>
</dbReference>
<dbReference type="Pfam" id="PF13279">
    <property type="entry name" value="4HBT_2"/>
    <property type="match status" value="1"/>
</dbReference>
<name>A0ABY8EYP0_9HYPH</name>
<dbReference type="SUPFAM" id="SSF54637">
    <property type="entry name" value="Thioesterase/thiol ester dehydrase-isomerase"/>
    <property type="match status" value="1"/>
</dbReference>
<accession>A0ABY8EYP0</accession>
<sequence length="122" mass="13478">MDVDIYGHVNNVQYLSFFDTAVNGWYVANGLLDPVNSSEIFLVVETGCHYFSELTFPNEVSAGLKIEKLGGSSVVFRIGLFSGDANETAAHGRFVHVQVDRNSRRPVTISHQKRSILTSLMA</sequence>
<keyword evidence="4" id="KW-1185">Reference proteome</keyword>
<dbReference type="CDD" id="cd00586">
    <property type="entry name" value="4HBT"/>
    <property type="match status" value="1"/>
</dbReference>
<evidence type="ECO:0000256" key="2">
    <source>
        <dbReference type="ARBA" id="ARBA00022801"/>
    </source>
</evidence>
<organism evidence="3 4">
    <name type="scientific">Roseibium porphyridii</name>
    <dbReference type="NCBI Taxonomy" id="2866279"/>
    <lineage>
        <taxon>Bacteria</taxon>
        <taxon>Pseudomonadati</taxon>
        <taxon>Pseudomonadota</taxon>
        <taxon>Alphaproteobacteria</taxon>
        <taxon>Hyphomicrobiales</taxon>
        <taxon>Stappiaceae</taxon>
        <taxon>Roseibium</taxon>
    </lineage>
</organism>
<keyword evidence="2" id="KW-0378">Hydrolase</keyword>
<comment type="similarity">
    <text evidence="1">Belongs to the 4-hydroxybenzoyl-CoA thioesterase family.</text>
</comment>
<dbReference type="PANTHER" id="PTHR31793">
    <property type="entry name" value="4-HYDROXYBENZOYL-COA THIOESTERASE FAMILY MEMBER"/>
    <property type="match status" value="1"/>
</dbReference>
<protein>
    <submittedName>
        <fullName evidence="3">Thioesterase family protein</fullName>
    </submittedName>
</protein>
<evidence type="ECO:0000256" key="1">
    <source>
        <dbReference type="ARBA" id="ARBA00005953"/>
    </source>
</evidence>
<dbReference type="InterPro" id="IPR029069">
    <property type="entry name" value="HotDog_dom_sf"/>
</dbReference>
<dbReference type="InterPro" id="IPR050563">
    <property type="entry name" value="4-hydroxybenzoyl-CoA_TE"/>
</dbReference>
<reference evidence="3 4" key="1">
    <citation type="submission" date="2023-03" db="EMBL/GenBank/DDBJ databases">
        <title>Roseibium porphyridii sp. nov. and Roseibium rhodosorbium sp. nov. isolated from marine algae, Porphyridium cruentum and Rhodosorus marinus, respectively.</title>
        <authorList>
            <person name="Lee M.W."/>
            <person name="Choi B.J."/>
            <person name="Lee J.K."/>
            <person name="Choi D.G."/>
            <person name="Baek J.H."/>
            <person name="Bayburt H."/>
            <person name="Kim J.M."/>
            <person name="Han D.M."/>
            <person name="Kim K.H."/>
            <person name="Jeon C.O."/>
        </authorList>
    </citation>
    <scope>NUCLEOTIDE SEQUENCE [LARGE SCALE GENOMIC DNA]</scope>
    <source>
        <strain evidence="3 4">KMA01</strain>
    </source>
</reference>
<dbReference type="EMBL" id="CP120863">
    <property type="protein sequence ID" value="WFE88228.1"/>
    <property type="molecule type" value="Genomic_DNA"/>
</dbReference>
<gene>
    <name evidence="3" type="ORF">K1718_18935</name>
</gene>
<dbReference type="PANTHER" id="PTHR31793:SF27">
    <property type="entry name" value="NOVEL THIOESTERASE SUPERFAMILY DOMAIN AND SAPOSIN A-TYPE DOMAIN CONTAINING PROTEIN (0610012H03RIK)"/>
    <property type="match status" value="1"/>
</dbReference>
<evidence type="ECO:0000313" key="4">
    <source>
        <dbReference type="Proteomes" id="UP001209803"/>
    </source>
</evidence>
<evidence type="ECO:0000313" key="3">
    <source>
        <dbReference type="EMBL" id="WFE88228.1"/>
    </source>
</evidence>
<dbReference type="Proteomes" id="UP001209803">
    <property type="component" value="Chromosome"/>
</dbReference>
<dbReference type="Gene3D" id="3.10.129.10">
    <property type="entry name" value="Hotdog Thioesterase"/>
    <property type="match status" value="1"/>
</dbReference>